<comment type="caution">
    <text evidence="1">The sequence shown here is derived from an EMBL/GenBank/DDBJ whole genome shotgun (WGS) entry which is preliminary data.</text>
</comment>
<reference evidence="1 2" key="1">
    <citation type="submission" date="2015-09" db="EMBL/GenBank/DDBJ databases">
        <title>Genome announcement of multiple Pseudomonas syringae strains.</title>
        <authorList>
            <person name="Thakur S."/>
            <person name="Wang P.W."/>
            <person name="Gong Y."/>
            <person name="Weir B.S."/>
            <person name="Guttman D.S."/>
        </authorList>
    </citation>
    <scope>NUCLEOTIDE SEQUENCE [LARGE SCALE GENOMIC DNA]</scope>
    <source>
        <strain evidence="1 2">ICMP4303</strain>
    </source>
</reference>
<gene>
    <name evidence="1" type="ORF">ALO88_02804</name>
</gene>
<name>A0A0P9P420_9PSED</name>
<dbReference type="Proteomes" id="UP000050425">
    <property type="component" value="Unassembled WGS sequence"/>
</dbReference>
<dbReference type="PATRIC" id="fig|251702.3.peg.3711"/>
<protein>
    <recommendedName>
        <fullName evidence="3">SSU ribosomal protein S2p</fullName>
    </recommendedName>
</protein>
<proteinExistence type="predicted"/>
<dbReference type="EMBL" id="LJPT01000028">
    <property type="protein sequence ID" value="KPW51565.1"/>
    <property type="molecule type" value="Genomic_DNA"/>
</dbReference>
<evidence type="ECO:0000313" key="1">
    <source>
        <dbReference type="EMBL" id="KPW51565.1"/>
    </source>
</evidence>
<dbReference type="AlphaFoldDB" id="A0A0P9P420"/>
<evidence type="ECO:0008006" key="3">
    <source>
        <dbReference type="Google" id="ProtNLM"/>
    </source>
</evidence>
<sequence length="327" mass="34200">MTMAEARSFINPRTQTFDSLKTNLALPKNSKAKFVALNSHISGGVVLPGEIVILGDASTPSSTAQEAFLMAKAAQVHTALLVNGAGGDDFFLENFELLKQAISYTSMGIGATSDGWAKHMEEIKKSLQDIEKLYREHMGSGTMTQRDAFYAKRSELFMKLDKLLNNFLAYGSGLRNEGSIKRLLGLSTSSYMHTGEIAGYADKVSGVAKASKWIKRGTYIGTALEVGSTGLSIHKACTVGREEQCTRAKYVEGSTLVGSVSGSIIGGSVGGAIGTFTCVVGLGLVTGGPGALACAVIGGAAGGFLVGKIGENIGEGTGEFIYKKVGE</sequence>
<organism evidence="1 2">
    <name type="scientific">Pseudomonas syringae pv. antirrhini</name>
    <dbReference type="NCBI Taxonomy" id="251702"/>
    <lineage>
        <taxon>Bacteria</taxon>
        <taxon>Pseudomonadati</taxon>
        <taxon>Pseudomonadota</taxon>
        <taxon>Gammaproteobacteria</taxon>
        <taxon>Pseudomonadales</taxon>
        <taxon>Pseudomonadaceae</taxon>
        <taxon>Pseudomonas</taxon>
    </lineage>
</organism>
<evidence type="ECO:0000313" key="2">
    <source>
        <dbReference type="Proteomes" id="UP000050425"/>
    </source>
</evidence>
<accession>A0A0P9P420</accession>